<dbReference type="EMBL" id="QAOL01000024">
    <property type="protein sequence ID" value="PTQ83246.1"/>
    <property type="molecule type" value="Genomic_DNA"/>
</dbReference>
<gene>
    <name evidence="1" type="ORF">C8R28_102448</name>
</gene>
<dbReference type="Proteomes" id="UP000244110">
    <property type="component" value="Unassembled WGS sequence"/>
</dbReference>
<organism evidence="1 2">
    <name type="scientific">Nitrosomonas ureae</name>
    <dbReference type="NCBI Taxonomy" id="44577"/>
    <lineage>
        <taxon>Bacteria</taxon>
        <taxon>Pseudomonadati</taxon>
        <taxon>Pseudomonadota</taxon>
        <taxon>Betaproteobacteria</taxon>
        <taxon>Nitrosomonadales</taxon>
        <taxon>Nitrosomonadaceae</taxon>
        <taxon>Nitrosomonas</taxon>
    </lineage>
</organism>
<reference evidence="1 2" key="1">
    <citation type="submission" date="2018-04" db="EMBL/GenBank/DDBJ databases">
        <title>Active sludge and wastewater microbial communities from Klosterneuburg, Austria.</title>
        <authorList>
            <person name="Wagner M."/>
        </authorList>
    </citation>
    <scope>NUCLEOTIDE SEQUENCE [LARGE SCALE GENOMIC DNA]</scope>
    <source>
        <strain evidence="1 2">Nm4</strain>
    </source>
</reference>
<protein>
    <submittedName>
        <fullName evidence="1">Uncharacterized protein</fullName>
    </submittedName>
</protein>
<sequence length="33" mass="3636">MTDSIHINPDSILVAIDIAKQNHDALILWPSGH</sequence>
<evidence type="ECO:0000313" key="1">
    <source>
        <dbReference type="EMBL" id="PTQ83246.1"/>
    </source>
</evidence>
<name>A0A2T5IHE9_9PROT</name>
<evidence type="ECO:0000313" key="2">
    <source>
        <dbReference type="Proteomes" id="UP000244110"/>
    </source>
</evidence>
<dbReference type="AlphaFoldDB" id="A0A2T5IHE9"/>
<accession>A0A2T5IHE9</accession>
<comment type="caution">
    <text evidence="1">The sequence shown here is derived from an EMBL/GenBank/DDBJ whole genome shotgun (WGS) entry which is preliminary data.</text>
</comment>
<proteinExistence type="predicted"/>